<proteinExistence type="inferred from homology"/>
<dbReference type="GO" id="GO:0004784">
    <property type="term" value="F:superoxide dismutase activity"/>
    <property type="evidence" value="ECO:0007669"/>
    <property type="project" value="UniProtKB-EC"/>
</dbReference>
<keyword evidence="5" id="KW-0964">Secreted</keyword>
<dbReference type="FunFam" id="2.60.40.200:FF:000007">
    <property type="entry name" value="Cell surface Cu-only superoxide dismutase 5"/>
    <property type="match status" value="1"/>
</dbReference>
<dbReference type="GeneID" id="63790808"/>
<dbReference type="Gene3D" id="2.60.40.200">
    <property type="entry name" value="Superoxide dismutase, copper/zinc binding domain"/>
    <property type="match status" value="1"/>
</dbReference>
<dbReference type="GO" id="GO:0005576">
    <property type="term" value="C:extracellular region"/>
    <property type="evidence" value="ECO:0007669"/>
    <property type="project" value="UniProtKB-SubCell"/>
</dbReference>
<organism evidence="10 11">
    <name type="scientific">Talaromyces amestolkiae</name>
    <dbReference type="NCBI Taxonomy" id="1196081"/>
    <lineage>
        <taxon>Eukaryota</taxon>
        <taxon>Fungi</taxon>
        <taxon>Dikarya</taxon>
        <taxon>Ascomycota</taxon>
        <taxon>Pezizomycotina</taxon>
        <taxon>Eurotiomycetes</taxon>
        <taxon>Eurotiomycetidae</taxon>
        <taxon>Eurotiales</taxon>
        <taxon>Trichocomaceae</taxon>
        <taxon>Talaromyces</taxon>
        <taxon>Talaromyces sect. Talaromyces</taxon>
    </lineage>
</organism>
<keyword evidence="8" id="KW-0732">Signal</keyword>
<comment type="subcellular location">
    <subcellularLocation>
        <location evidence="1">Cell envelope</location>
    </subcellularLocation>
    <subcellularLocation>
        <location evidence="2">Secreted</location>
    </subcellularLocation>
</comment>
<dbReference type="Pfam" id="PF00080">
    <property type="entry name" value="Sod_Cu"/>
    <property type="match status" value="1"/>
</dbReference>
<evidence type="ECO:0000313" key="11">
    <source>
        <dbReference type="Proteomes" id="UP000249363"/>
    </source>
</evidence>
<keyword evidence="11" id="KW-1185">Reference proteome</keyword>
<dbReference type="GO" id="GO:0005507">
    <property type="term" value="F:copper ion binding"/>
    <property type="evidence" value="ECO:0007669"/>
    <property type="project" value="InterPro"/>
</dbReference>
<accession>A0A364KPW7</accession>
<feature type="domain" description="Superoxide dismutase copper/zinc binding" evidence="9">
    <location>
        <begin position="47"/>
        <end position="164"/>
    </location>
</feature>
<evidence type="ECO:0000256" key="7">
    <source>
        <dbReference type="ARBA" id="ARBA00049204"/>
    </source>
</evidence>
<dbReference type="InterPro" id="IPR036423">
    <property type="entry name" value="SOD-like_Cu/Zn_dom_sf"/>
</dbReference>
<dbReference type="EMBL" id="MIKG01000002">
    <property type="protein sequence ID" value="RAO65579.1"/>
    <property type="molecule type" value="Genomic_DNA"/>
</dbReference>
<comment type="similarity">
    <text evidence="3">Belongs to the Cu-Zn superoxide dismutase family.</text>
</comment>
<dbReference type="PANTHER" id="PTHR10003">
    <property type="entry name" value="SUPEROXIDE DISMUTASE CU-ZN -RELATED"/>
    <property type="match status" value="1"/>
</dbReference>
<evidence type="ECO:0000259" key="9">
    <source>
        <dbReference type="Pfam" id="PF00080"/>
    </source>
</evidence>
<evidence type="ECO:0000256" key="5">
    <source>
        <dbReference type="ARBA" id="ARBA00022525"/>
    </source>
</evidence>
<comment type="catalytic activity">
    <reaction evidence="7">
        <text>2 superoxide + 2 H(+) = H2O2 + O2</text>
        <dbReference type="Rhea" id="RHEA:20696"/>
        <dbReference type="ChEBI" id="CHEBI:15378"/>
        <dbReference type="ChEBI" id="CHEBI:15379"/>
        <dbReference type="ChEBI" id="CHEBI:16240"/>
        <dbReference type="ChEBI" id="CHEBI:18421"/>
        <dbReference type="EC" id="1.15.1.1"/>
    </reaction>
</comment>
<evidence type="ECO:0000313" key="10">
    <source>
        <dbReference type="EMBL" id="RAO65579.1"/>
    </source>
</evidence>
<evidence type="ECO:0000256" key="6">
    <source>
        <dbReference type="ARBA" id="ARBA00022862"/>
    </source>
</evidence>
<dbReference type="InterPro" id="IPR024134">
    <property type="entry name" value="SOD_Cu/Zn_/chaperone"/>
</dbReference>
<evidence type="ECO:0000256" key="3">
    <source>
        <dbReference type="ARBA" id="ARBA00010457"/>
    </source>
</evidence>
<feature type="chain" id="PRO_5016800517" description="superoxide dismutase" evidence="8">
    <location>
        <begin position="18"/>
        <end position="213"/>
    </location>
</feature>
<dbReference type="InterPro" id="IPR001424">
    <property type="entry name" value="SOD_Cu_Zn_dom"/>
</dbReference>
<dbReference type="OrthoDB" id="159229at2759"/>
<reference evidence="10 11" key="1">
    <citation type="journal article" date="2017" name="Biotechnol. Biofuels">
        <title>Differential beta-glucosidase expression as a function of carbon source availability in Talaromyces amestolkiae: a genomic and proteomic approach.</title>
        <authorList>
            <person name="de Eugenio L.I."/>
            <person name="Mendez-Liter J.A."/>
            <person name="Nieto-Dominguez M."/>
            <person name="Alonso L."/>
            <person name="Gil-Munoz J."/>
            <person name="Barriuso J."/>
            <person name="Prieto A."/>
            <person name="Martinez M.J."/>
        </authorList>
    </citation>
    <scope>NUCLEOTIDE SEQUENCE [LARGE SCALE GENOMIC DNA]</scope>
    <source>
        <strain evidence="10 11">CIB</strain>
    </source>
</reference>
<dbReference type="Proteomes" id="UP000249363">
    <property type="component" value="Unassembled WGS sequence"/>
</dbReference>
<name>A0A364KPW7_TALAM</name>
<comment type="caution">
    <text evidence="10">The sequence shown here is derived from an EMBL/GenBank/DDBJ whole genome shotgun (WGS) entry which is preliminary data.</text>
</comment>
<dbReference type="SUPFAM" id="SSF49329">
    <property type="entry name" value="Cu,Zn superoxide dismutase-like"/>
    <property type="match status" value="1"/>
</dbReference>
<evidence type="ECO:0000256" key="8">
    <source>
        <dbReference type="SAM" id="SignalP"/>
    </source>
</evidence>
<protein>
    <recommendedName>
        <fullName evidence="4">superoxide dismutase</fullName>
        <ecNumber evidence="4">1.15.1.1</ecNumber>
    </recommendedName>
</protein>
<evidence type="ECO:0000256" key="4">
    <source>
        <dbReference type="ARBA" id="ARBA00012682"/>
    </source>
</evidence>
<dbReference type="AlphaFoldDB" id="A0A364KPW7"/>
<dbReference type="RefSeq" id="XP_040730096.1">
    <property type="nucleotide sequence ID" value="XM_040873644.1"/>
</dbReference>
<gene>
    <name evidence="10" type="ORF">BHQ10_001591</name>
</gene>
<evidence type="ECO:0000256" key="2">
    <source>
        <dbReference type="ARBA" id="ARBA00004613"/>
    </source>
</evidence>
<keyword evidence="6" id="KW-0049">Antioxidant</keyword>
<dbReference type="EC" id="1.15.1.1" evidence="4"/>
<feature type="signal peptide" evidence="8">
    <location>
        <begin position="1"/>
        <end position="17"/>
    </location>
</feature>
<sequence>MILSSLLLPSLALSALGQAFTAAPVITNKPPATYTATLSDNPNTPIRGYVTASGAPDGVGVVFRVNFTGLPPDIGPFPYHVHLYPVPTSGDCYATGDHLDPYSRGELPPCDPSDPATCQVGDLSGKHGSASGNDFFAEYTDRYLSTDPISNAFFGDRSIVIHAASLARLNCGNFQLVPSPQAASPHIYSHNYPDTYYSSNLYEDTEFTGRGCI</sequence>
<evidence type="ECO:0000256" key="1">
    <source>
        <dbReference type="ARBA" id="ARBA00004196"/>
    </source>
</evidence>
<dbReference type="STRING" id="1196081.A0A364KPW7"/>